<keyword evidence="1" id="KW-1133">Transmembrane helix</keyword>
<name>A0A3P1BZP6_9BACT</name>
<gene>
    <name evidence="2" type="ORF">EHT25_00930</name>
</gene>
<dbReference type="EMBL" id="RQJO01000007">
    <property type="protein sequence ID" value="RRB06399.1"/>
    <property type="molecule type" value="Genomic_DNA"/>
</dbReference>
<reference evidence="2 3" key="1">
    <citation type="submission" date="2018-11" db="EMBL/GenBank/DDBJ databases">
        <authorList>
            <person name="Zhou Z."/>
            <person name="Wang G."/>
        </authorList>
    </citation>
    <scope>NUCLEOTIDE SEQUENCE [LARGE SCALE GENOMIC DNA]</scope>
    <source>
        <strain evidence="2 3">KCTC52004</strain>
    </source>
</reference>
<feature type="transmembrane region" description="Helical" evidence="1">
    <location>
        <begin position="69"/>
        <end position="87"/>
    </location>
</feature>
<protein>
    <submittedName>
        <fullName evidence="2">Uncharacterized protein</fullName>
    </submittedName>
</protein>
<accession>A0A3P1BZP6</accession>
<keyword evidence="1" id="KW-0472">Membrane</keyword>
<dbReference type="Proteomes" id="UP000271925">
    <property type="component" value="Unassembled WGS sequence"/>
</dbReference>
<evidence type="ECO:0000313" key="3">
    <source>
        <dbReference type="Proteomes" id="UP000271925"/>
    </source>
</evidence>
<proteinExistence type="predicted"/>
<dbReference type="RefSeq" id="WP_124869265.1">
    <property type="nucleotide sequence ID" value="NZ_RQJO01000007.1"/>
</dbReference>
<comment type="caution">
    <text evidence="2">The sequence shown here is derived from an EMBL/GenBank/DDBJ whole genome shotgun (WGS) entry which is preliminary data.</text>
</comment>
<organism evidence="2 3">
    <name type="scientific">Larkinella rosea</name>
    <dbReference type="NCBI Taxonomy" id="2025312"/>
    <lineage>
        <taxon>Bacteria</taxon>
        <taxon>Pseudomonadati</taxon>
        <taxon>Bacteroidota</taxon>
        <taxon>Cytophagia</taxon>
        <taxon>Cytophagales</taxon>
        <taxon>Spirosomataceae</taxon>
        <taxon>Larkinella</taxon>
    </lineage>
</organism>
<evidence type="ECO:0000313" key="2">
    <source>
        <dbReference type="EMBL" id="RRB06399.1"/>
    </source>
</evidence>
<keyword evidence="1" id="KW-0812">Transmembrane</keyword>
<evidence type="ECO:0000256" key="1">
    <source>
        <dbReference type="SAM" id="Phobius"/>
    </source>
</evidence>
<keyword evidence="3" id="KW-1185">Reference proteome</keyword>
<sequence>MKILLFIILLLPGLKLVDYAVEQSARLDEKPALAAKSVVSDRSDVYLHLQREQIGGKEQYLKTNGRGKLIAKGLIVSLVVIISIGLVRQRSMR</sequence>
<dbReference type="AlphaFoldDB" id="A0A3P1BZP6"/>